<gene>
    <name evidence="1" type="ORF">H109_07478</name>
</gene>
<accession>A0A059IYN8</accession>
<name>A0A059IYN8_TRIIM</name>
<dbReference type="AlphaFoldDB" id="A0A059IYN8"/>
<protein>
    <submittedName>
        <fullName evidence="1">Uncharacterized protein</fullName>
    </submittedName>
</protein>
<evidence type="ECO:0000313" key="1">
    <source>
        <dbReference type="EMBL" id="KDB20573.1"/>
    </source>
</evidence>
<dbReference type="OrthoDB" id="4171902at2759"/>
<organism evidence="1 2">
    <name type="scientific">Trichophyton interdigitale (strain MR816)</name>
    <dbReference type="NCBI Taxonomy" id="1215338"/>
    <lineage>
        <taxon>Eukaryota</taxon>
        <taxon>Fungi</taxon>
        <taxon>Dikarya</taxon>
        <taxon>Ascomycota</taxon>
        <taxon>Pezizomycotina</taxon>
        <taxon>Eurotiomycetes</taxon>
        <taxon>Eurotiomycetidae</taxon>
        <taxon>Onygenales</taxon>
        <taxon>Arthrodermataceae</taxon>
        <taxon>Trichophyton</taxon>
    </lineage>
</organism>
<reference evidence="1 2" key="1">
    <citation type="submission" date="2014-02" db="EMBL/GenBank/DDBJ databases">
        <title>The Genome Sequence of Trichophyton interdigitale MR816.</title>
        <authorList>
            <consortium name="The Broad Institute Genomics Platform"/>
            <person name="Cuomo C.A."/>
            <person name="White T.C."/>
            <person name="Graser Y."/>
            <person name="Martinez-Rossi N."/>
            <person name="Heitman J."/>
            <person name="Young S.K."/>
            <person name="Zeng Q."/>
            <person name="Gargeya S."/>
            <person name="Abouelleil A."/>
            <person name="Alvarado L."/>
            <person name="Chapman S.B."/>
            <person name="Gainer-Dewar J."/>
            <person name="Goldberg J."/>
            <person name="Griggs A."/>
            <person name="Gujja S."/>
            <person name="Hansen M."/>
            <person name="Howarth C."/>
            <person name="Imamovic A."/>
            <person name="Larimer J."/>
            <person name="Martinez D."/>
            <person name="Murphy C."/>
            <person name="Pearson M.D."/>
            <person name="Persinoti G."/>
            <person name="Poon T."/>
            <person name="Priest M."/>
            <person name="Roberts A.D."/>
            <person name="Saif S."/>
            <person name="Shea T.D."/>
            <person name="Sykes S.N."/>
            <person name="Wortman J."/>
            <person name="Nusbaum C."/>
            <person name="Birren B."/>
        </authorList>
    </citation>
    <scope>NUCLEOTIDE SEQUENCE [LARGE SCALE GENOMIC DNA]</scope>
    <source>
        <strain evidence="1 2">MR816</strain>
    </source>
</reference>
<comment type="caution">
    <text evidence="1">The sequence shown here is derived from an EMBL/GenBank/DDBJ whole genome shotgun (WGS) entry which is preliminary data.</text>
</comment>
<dbReference type="Proteomes" id="UP000024533">
    <property type="component" value="Unassembled WGS sequence"/>
</dbReference>
<keyword evidence="2" id="KW-1185">Reference proteome</keyword>
<evidence type="ECO:0000313" key="2">
    <source>
        <dbReference type="Proteomes" id="UP000024533"/>
    </source>
</evidence>
<dbReference type="EMBL" id="AOKY01000763">
    <property type="protein sequence ID" value="KDB20573.1"/>
    <property type="molecule type" value="Genomic_DNA"/>
</dbReference>
<proteinExistence type="predicted"/>
<dbReference type="HOGENOM" id="CLU_1548718_0_0_1"/>
<sequence>MPEMSDDLPTKVEERVTEDRFNHTAMDLERHFATEGFEDKCDPFCRGIPPFDLHYQLEPCVLHTLIEPRSNQRSLATMKFVSILSACTVLAAVSCPTLAWEILDEEDNVVQEGGKAESIKCFEEIKGTTFKIGDCQQGNFYSGKHCFGSYFAVFPGQSPWPIPEDSVSFRVYC</sequence>